<dbReference type="InterPro" id="IPR036390">
    <property type="entry name" value="WH_DNA-bd_sf"/>
</dbReference>
<dbReference type="Gene3D" id="1.10.10.10">
    <property type="entry name" value="Winged helix-like DNA-binding domain superfamily/Winged helix DNA-binding domain"/>
    <property type="match status" value="1"/>
</dbReference>
<gene>
    <name evidence="5" type="ORF">JDV02_010042</name>
</gene>
<dbReference type="PROSITE" id="PS51683">
    <property type="entry name" value="SAM_OMT_II"/>
    <property type="match status" value="1"/>
</dbReference>
<keyword evidence="2" id="KW-0808">Transferase</keyword>
<dbReference type="AlphaFoldDB" id="A0A9Q8QTA6"/>
<dbReference type="Proteomes" id="UP000829364">
    <property type="component" value="Chromosome 11"/>
</dbReference>
<dbReference type="SUPFAM" id="SSF53335">
    <property type="entry name" value="S-adenosyl-L-methionine-dependent methyltransferases"/>
    <property type="match status" value="1"/>
</dbReference>
<keyword evidence="1" id="KW-0489">Methyltransferase</keyword>
<dbReference type="PANTHER" id="PTHR43712">
    <property type="entry name" value="PUTATIVE (AFU_ORTHOLOGUE AFUA_4G14580)-RELATED"/>
    <property type="match status" value="1"/>
</dbReference>
<dbReference type="PANTHER" id="PTHR43712:SF19">
    <property type="entry name" value="DUAL O-METHYLTRANSFERASE_FAD-DEPENDENT MONOOXYGENASE ELCB"/>
    <property type="match status" value="1"/>
</dbReference>
<evidence type="ECO:0000313" key="5">
    <source>
        <dbReference type="EMBL" id="UNI24284.1"/>
    </source>
</evidence>
<dbReference type="GeneID" id="72071987"/>
<evidence type="ECO:0000259" key="4">
    <source>
        <dbReference type="Pfam" id="PF00891"/>
    </source>
</evidence>
<keyword evidence="3" id="KW-0949">S-adenosyl-L-methionine</keyword>
<dbReference type="InterPro" id="IPR001077">
    <property type="entry name" value="COMT_C"/>
</dbReference>
<dbReference type="Pfam" id="PF00891">
    <property type="entry name" value="Methyltransf_2"/>
    <property type="match status" value="1"/>
</dbReference>
<feature type="domain" description="O-methyltransferase C-terminal" evidence="4">
    <location>
        <begin position="205"/>
        <end position="413"/>
    </location>
</feature>
<dbReference type="Gene3D" id="3.40.50.150">
    <property type="entry name" value="Vaccinia Virus protein VP39"/>
    <property type="match status" value="1"/>
</dbReference>
<dbReference type="InterPro" id="IPR016461">
    <property type="entry name" value="COMT-like"/>
</dbReference>
<organism evidence="5 6">
    <name type="scientific">Purpureocillium takamizusanense</name>
    <dbReference type="NCBI Taxonomy" id="2060973"/>
    <lineage>
        <taxon>Eukaryota</taxon>
        <taxon>Fungi</taxon>
        <taxon>Dikarya</taxon>
        <taxon>Ascomycota</taxon>
        <taxon>Pezizomycotina</taxon>
        <taxon>Sordariomycetes</taxon>
        <taxon>Hypocreomycetidae</taxon>
        <taxon>Hypocreales</taxon>
        <taxon>Ophiocordycipitaceae</taxon>
        <taxon>Purpureocillium</taxon>
    </lineage>
</organism>
<dbReference type="GO" id="GO:0008171">
    <property type="term" value="F:O-methyltransferase activity"/>
    <property type="evidence" value="ECO:0007669"/>
    <property type="project" value="InterPro"/>
</dbReference>
<dbReference type="RefSeq" id="XP_047847765.1">
    <property type="nucleotide sequence ID" value="XM_047991753.1"/>
</dbReference>
<dbReference type="EMBL" id="CP086364">
    <property type="protein sequence ID" value="UNI24284.1"/>
    <property type="molecule type" value="Genomic_DNA"/>
</dbReference>
<dbReference type="OrthoDB" id="1606438at2759"/>
<evidence type="ECO:0000256" key="3">
    <source>
        <dbReference type="ARBA" id="ARBA00022691"/>
    </source>
</evidence>
<dbReference type="SUPFAM" id="SSF46785">
    <property type="entry name" value="Winged helix' DNA-binding domain"/>
    <property type="match status" value="1"/>
</dbReference>
<dbReference type="InterPro" id="IPR036388">
    <property type="entry name" value="WH-like_DNA-bd_sf"/>
</dbReference>
<sequence length="453" mass="49423">MCQPTSPLQEYAQDICRAAKLVDAYCLTTGHPMPSFGPAAPSITLPADTPLHIREARQKLMASAFRVQQLVAEPVEFVPRLGVHFQNFACIHWLCHFRIISFIPQHESVSYSAVAQLASVPVTQLRRIARMAILHNFLSEPVEGQLAHSAASLLLVTDPKLVDWVLFMADATTLAAAKLAEATDRWGDTTSKTETAFNIAKKTDLGFFDYLAQTPELRAKFAAHMKNITVADGTKNEHLIAGFDWAGLPEGATVVDVGGSNGHTAVDLVTKFPHLQVIVQDLPETVARAWTLLPASARSRISIQAHDFFTPQPVHGAAVYLLRMILHNWPDDKAISILQNLLPALAANPGPQGSRLLIMDTVLPLPAGCSSADAALVDPLEEAMLRARDLTMLEIFNSQERELGAWKRLIDEAWRTDPGNTGVRLELVGNKKPLGSNMNVLEVAVLIQAANGQ</sequence>
<protein>
    <recommendedName>
        <fullName evidence="4">O-methyltransferase C-terminal domain-containing protein</fullName>
    </recommendedName>
</protein>
<evidence type="ECO:0000256" key="1">
    <source>
        <dbReference type="ARBA" id="ARBA00022603"/>
    </source>
</evidence>
<name>A0A9Q8QTA6_9HYPO</name>
<dbReference type="KEGG" id="ptkz:JDV02_010042"/>
<dbReference type="GO" id="GO:0032259">
    <property type="term" value="P:methylation"/>
    <property type="evidence" value="ECO:0007669"/>
    <property type="project" value="UniProtKB-KW"/>
</dbReference>
<proteinExistence type="predicted"/>
<evidence type="ECO:0000256" key="2">
    <source>
        <dbReference type="ARBA" id="ARBA00022679"/>
    </source>
</evidence>
<accession>A0A9Q8QTA6</accession>
<reference evidence="5" key="1">
    <citation type="submission" date="2021-11" db="EMBL/GenBank/DDBJ databases">
        <title>Purpureocillium_takamizusanense_genome.</title>
        <authorList>
            <person name="Nguyen N.-H."/>
        </authorList>
    </citation>
    <scope>NUCLEOTIDE SEQUENCE</scope>
    <source>
        <strain evidence="5">PT3</strain>
    </source>
</reference>
<dbReference type="InterPro" id="IPR029063">
    <property type="entry name" value="SAM-dependent_MTases_sf"/>
</dbReference>
<evidence type="ECO:0000313" key="6">
    <source>
        <dbReference type="Proteomes" id="UP000829364"/>
    </source>
</evidence>
<keyword evidence="6" id="KW-1185">Reference proteome</keyword>